<organism evidence="1 2">
    <name type="scientific">Candidatus Acidulodesulfobacterium ferriphilum</name>
    <dbReference type="NCBI Taxonomy" id="2597223"/>
    <lineage>
        <taxon>Bacteria</taxon>
        <taxon>Deltaproteobacteria</taxon>
        <taxon>Candidatus Acidulodesulfobacterales</taxon>
        <taxon>Candidatus Acidulodesulfobacterium</taxon>
    </lineage>
</organism>
<dbReference type="EMBL" id="SGBD01000001">
    <property type="protein sequence ID" value="RZD15281.1"/>
    <property type="molecule type" value="Genomic_DNA"/>
</dbReference>
<dbReference type="Proteomes" id="UP000320813">
    <property type="component" value="Unassembled WGS sequence"/>
</dbReference>
<protein>
    <submittedName>
        <fullName evidence="1">Uncharacterized protein</fullName>
    </submittedName>
</protein>
<gene>
    <name evidence="1" type="ORF">EVJ47_03145</name>
</gene>
<comment type="caution">
    <text evidence="1">The sequence shown here is derived from an EMBL/GenBank/DDBJ whole genome shotgun (WGS) entry which is preliminary data.</text>
</comment>
<sequence>MTLPLFEALLNRFFEIITKELSYSRWWKIGNERYNKINSLLKEFIEYYTSKNDIVRYYTVNYDLLTEFATKLKFFKGFVKCGFNLRKVMELLKDVPLVINIGSGKTGTKPIGNNELK</sequence>
<dbReference type="AlphaFoldDB" id="A0A519BDD1"/>
<name>A0A519BDD1_9DELT</name>
<reference evidence="1 2" key="1">
    <citation type="submission" date="2019-01" db="EMBL/GenBank/DDBJ databases">
        <title>Insights into ecological role of a new deltaproteobacterial order Candidatus Sinidesulfobacterales (Sva0485) by metagenomics and metatranscriptomics.</title>
        <authorList>
            <person name="Tan S."/>
            <person name="Liu J."/>
            <person name="Fang Y."/>
            <person name="Hedlund B.P."/>
            <person name="Lian Z.H."/>
            <person name="Huang L.Y."/>
            <person name="Li J.T."/>
            <person name="Huang L.N."/>
            <person name="Li W.J."/>
            <person name="Jiang H.C."/>
            <person name="Dong H.L."/>
            <person name="Shu W.S."/>
        </authorList>
    </citation>
    <scope>NUCLEOTIDE SEQUENCE [LARGE SCALE GENOMIC DNA]</scope>
    <source>
        <strain evidence="1">AP3</strain>
    </source>
</reference>
<evidence type="ECO:0000313" key="1">
    <source>
        <dbReference type="EMBL" id="RZD15281.1"/>
    </source>
</evidence>
<evidence type="ECO:0000313" key="2">
    <source>
        <dbReference type="Proteomes" id="UP000320813"/>
    </source>
</evidence>
<proteinExistence type="predicted"/>
<accession>A0A519BDD1</accession>